<keyword evidence="2" id="KW-1185">Reference proteome</keyword>
<dbReference type="RefSeq" id="WP_106462324.1">
    <property type="nucleotide sequence ID" value="NZ_PXOQ01000007.1"/>
</dbReference>
<comment type="caution">
    <text evidence="1">The sequence shown here is derived from an EMBL/GenBank/DDBJ whole genome shotgun (WGS) entry which is preliminary data.</text>
</comment>
<name>A0A2T1NCL3_9FLAO</name>
<gene>
    <name evidence="1" type="ORF">C7H52_02585</name>
</gene>
<sequence>MGKKPLTKKKLKALSVLHEAGIIDAENVKTKCCKNYKKAERKRCKKCPCYDIYKAKFKNTAQ</sequence>
<reference evidence="1 2" key="1">
    <citation type="submission" date="2018-03" db="EMBL/GenBank/DDBJ databases">
        <title>Mesoflavibacter sp. HG37 and Mesoflavibacter sp. HG96 sp.nov., two marine bacteria isolated from seawater of Western Pacific Ocean.</title>
        <authorList>
            <person name="Cheng H."/>
            <person name="Wu Y.-H."/>
            <person name="Guo L.-L."/>
            <person name="Xu X.-W."/>
        </authorList>
    </citation>
    <scope>NUCLEOTIDE SEQUENCE [LARGE SCALE GENOMIC DNA]</scope>
    <source>
        <strain evidence="1 2">KCTC 32269</strain>
    </source>
</reference>
<evidence type="ECO:0000313" key="1">
    <source>
        <dbReference type="EMBL" id="PSG90183.1"/>
    </source>
</evidence>
<dbReference type="AlphaFoldDB" id="A0A2T1NCL3"/>
<accession>A0A2T1NCL3</accession>
<dbReference type="OrthoDB" id="1451666at2"/>
<protein>
    <submittedName>
        <fullName evidence="1">Uncharacterized protein</fullName>
    </submittedName>
</protein>
<evidence type="ECO:0000313" key="2">
    <source>
        <dbReference type="Proteomes" id="UP000238426"/>
    </source>
</evidence>
<organism evidence="1 2">
    <name type="scientific">Aurantibacter aestuarii</name>
    <dbReference type="NCBI Taxonomy" id="1266046"/>
    <lineage>
        <taxon>Bacteria</taxon>
        <taxon>Pseudomonadati</taxon>
        <taxon>Bacteroidota</taxon>
        <taxon>Flavobacteriia</taxon>
        <taxon>Flavobacteriales</taxon>
        <taxon>Flavobacteriaceae</taxon>
        <taxon>Aurantibacter</taxon>
    </lineage>
</organism>
<dbReference type="Proteomes" id="UP000238426">
    <property type="component" value="Unassembled WGS sequence"/>
</dbReference>
<dbReference type="EMBL" id="PXOQ01000007">
    <property type="protein sequence ID" value="PSG90183.1"/>
    <property type="molecule type" value="Genomic_DNA"/>
</dbReference>
<proteinExistence type="predicted"/>